<dbReference type="PANTHER" id="PTHR42983:SF1">
    <property type="entry name" value="IRON-MOLYBDENUM PROTEIN"/>
    <property type="match status" value="1"/>
</dbReference>
<organism evidence="2 3">
    <name type="scientific">Caproicibacter fermentans</name>
    <dbReference type="NCBI Taxonomy" id="2576756"/>
    <lineage>
        <taxon>Bacteria</taxon>
        <taxon>Bacillati</taxon>
        <taxon>Bacillota</taxon>
        <taxon>Clostridia</taxon>
        <taxon>Eubacteriales</taxon>
        <taxon>Acutalibacteraceae</taxon>
        <taxon>Caproicibacter</taxon>
    </lineage>
</organism>
<dbReference type="Gene3D" id="3.30.420.130">
    <property type="entry name" value="Dinitrogenase iron-molybdenum cofactor biosynthesis domain"/>
    <property type="match status" value="1"/>
</dbReference>
<evidence type="ECO:0000259" key="1">
    <source>
        <dbReference type="Pfam" id="PF02579"/>
    </source>
</evidence>
<gene>
    <name evidence="2" type="ORF">HCR03_18435</name>
</gene>
<sequence>MKIAVACDGKNVSAHFGHCEGFTLFTVEGGKITERKFSQNPGHKPGFLPNYLSDLGVSTIITGGIGGGAIDIFNEKNIEVISGAAGEAAEAVEKYLKGELESAGSVCHEHEFESTCGEHHQH</sequence>
<protein>
    <submittedName>
        <fullName evidence="2">NifB/NifX family molybdenum-iron cluster-binding protein</fullName>
    </submittedName>
</protein>
<dbReference type="SUPFAM" id="SSF53146">
    <property type="entry name" value="Nitrogenase accessory factor-like"/>
    <property type="match status" value="1"/>
</dbReference>
<name>A0A7G8TGF1_9FIRM</name>
<accession>A0A7G8TGF1</accession>
<evidence type="ECO:0000313" key="3">
    <source>
        <dbReference type="Proteomes" id="UP000515909"/>
    </source>
</evidence>
<reference evidence="2 3" key="1">
    <citation type="submission" date="2020-08" db="EMBL/GenBank/DDBJ databases">
        <title>The isolate Caproiciproducens sp. 7D4C2 produces n-caproate at mildly acidic conditions from hexoses: genome and rBOX comparison with related strains and chain-elongating bacteria.</title>
        <authorList>
            <person name="Esquivel-Elizondo S."/>
            <person name="Bagci C."/>
            <person name="Temovska M."/>
            <person name="Jeon B.S."/>
            <person name="Bessarab I."/>
            <person name="Williams R.B.H."/>
            <person name="Huson D.H."/>
            <person name="Angenent L.T."/>
        </authorList>
    </citation>
    <scope>NUCLEOTIDE SEQUENCE [LARGE SCALE GENOMIC DNA]</scope>
    <source>
        <strain evidence="2 3">7D4C2</strain>
    </source>
</reference>
<dbReference type="Pfam" id="PF02579">
    <property type="entry name" value="Nitro_FeMo-Co"/>
    <property type="match status" value="1"/>
</dbReference>
<evidence type="ECO:0000313" key="2">
    <source>
        <dbReference type="EMBL" id="QNK42692.1"/>
    </source>
</evidence>
<dbReference type="AlphaFoldDB" id="A0A7G8TGF1"/>
<dbReference type="InterPro" id="IPR036105">
    <property type="entry name" value="DiNase_FeMo-co_biosyn_sf"/>
</dbReference>
<dbReference type="Proteomes" id="UP000515909">
    <property type="component" value="Chromosome"/>
</dbReference>
<dbReference type="KEGG" id="cfem:HCR03_18435"/>
<dbReference type="PANTHER" id="PTHR42983">
    <property type="entry name" value="DINITROGENASE IRON-MOLYBDENUM COFACTOR PROTEIN-RELATED"/>
    <property type="match status" value="1"/>
</dbReference>
<dbReference type="EMBL" id="CP060286">
    <property type="protein sequence ID" value="QNK42692.1"/>
    <property type="molecule type" value="Genomic_DNA"/>
</dbReference>
<feature type="domain" description="Dinitrogenase iron-molybdenum cofactor biosynthesis" evidence="1">
    <location>
        <begin position="8"/>
        <end position="97"/>
    </location>
</feature>
<dbReference type="InterPro" id="IPR003731">
    <property type="entry name" value="Di-Nase_FeMo-co_biosynth"/>
</dbReference>
<proteinExistence type="predicted"/>